<name>A0ABN0HFK2_RHILU</name>
<proteinExistence type="predicted"/>
<accession>A0ABN0HFK2</accession>
<evidence type="ECO:0000313" key="2">
    <source>
        <dbReference type="EMBL" id="EKJ93295.1"/>
    </source>
</evidence>
<dbReference type="EMBL" id="AMQQ01000046">
    <property type="protein sequence ID" value="EKJ93295.1"/>
    <property type="molecule type" value="Genomic_DNA"/>
</dbReference>
<gene>
    <name evidence="2" type="ORF">C241_25691</name>
</gene>
<reference evidence="2 3" key="1">
    <citation type="journal article" date="2013" name="Genome Announc.">
        <title>Genome Sequence of Rhizobium lupini HPC(L) Isolated from Saline Desert Soil, Kutch (Gujarat).</title>
        <authorList>
            <person name="Agarwal L."/>
            <person name="Purohit H.J."/>
        </authorList>
    </citation>
    <scope>NUCLEOTIDE SEQUENCE [LARGE SCALE GENOMIC DNA]</scope>
    <source>
        <strain evidence="3">HPC(L)</strain>
    </source>
</reference>
<evidence type="ECO:0000256" key="1">
    <source>
        <dbReference type="SAM" id="MobiDB-lite"/>
    </source>
</evidence>
<protein>
    <submittedName>
        <fullName evidence="2">Uncharacterized protein</fullName>
    </submittedName>
</protein>
<organism evidence="2 3">
    <name type="scientific">Bradyrhizobium lupini HPC(L)</name>
    <dbReference type="NCBI Taxonomy" id="1229491"/>
    <lineage>
        <taxon>Bacteria</taxon>
        <taxon>Pseudomonadati</taxon>
        <taxon>Pseudomonadota</taxon>
        <taxon>Alphaproteobacteria</taxon>
        <taxon>Hyphomicrobiales</taxon>
        <taxon>Nitrobacteraceae</taxon>
        <taxon>Bradyrhizobium</taxon>
    </lineage>
</organism>
<comment type="caution">
    <text evidence="2">The sequence shown here is derived from an EMBL/GenBank/DDBJ whole genome shotgun (WGS) entry which is preliminary data.</text>
</comment>
<feature type="region of interest" description="Disordered" evidence="1">
    <location>
        <begin position="25"/>
        <end position="51"/>
    </location>
</feature>
<dbReference type="Proteomes" id="UP000017668">
    <property type="component" value="Unassembled WGS sequence"/>
</dbReference>
<keyword evidence="3" id="KW-1185">Reference proteome</keyword>
<sequence length="74" mass="7708">MARYAAFVPVSGRLAGLSCSENPLAGRESGSGLLLPSPAGKKSPGETKGSGTACLTLSEHCDIPPPNVRVWRNW</sequence>
<evidence type="ECO:0000313" key="3">
    <source>
        <dbReference type="Proteomes" id="UP000017668"/>
    </source>
</evidence>